<proteinExistence type="predicted"/>
<dbReference type="InterPro" id="IPR028564">
    <property type="entry name" value="MT_TRM10-typ"/>
</dbReference>
<dbReference type="AlphaFoldDB" id="A0A811PGN9"/>
<dbReference type="GO" id="GO:0002939">
    <property type="term" value="P:tRNA N1-guanine methylation"/>
    <property type="evidence" value="ECO:0007669"/>
    <property type="project" value="TreeGrafter"/>
</dbReference>
<comment type="caution">
    <text evidence="8">The sequence shown here is derived from an EMBL/GenBank/DDBJ whole genome shotgun (WGS) entry which is preliminary data.</text>
</comment>
<evidence type="ECO:0000256" key="2">
    <source>
        <dbReference type="ARBA" id="ARBA00022603"/>
    </source>
</evidence>
<feature type="compositionally biased region" description="Basic and acidic residues" evidence="6">
    <location>
        <begin position="354"/>
        <end position="363"/>
    </location>
</feature>
<accession>A0A811PGN9</accession>
<keyword evidence="3" id="KW-0808">Transferase</keyword>
<feature type="region of interest" description="Disordered" evidence="6">
    <location>
        <begin position="1"/>
        <end position="77"/>
    </location>
</feature>
<dbReference type="PANTHER" id="PTHR13563">
    <property type="entry name" value="TRNA (GUANINE-9-) METHYLTRANSFERASE"/>
    <property type="match status" value="1"/>
</dbReference>
<dbReference type="EMBL" id="CAJGYO010000007">
    <property type="protein sequence ID" value="CAD6242590.1"/>
    <property type="molecule type" value="Genomic_DNA"/>
</dbReference>
<dbReference type="PROSITE" id="PS51675">
    <property type="entry name" value="SAM_MT_TRM10"/>
    <property type="match status" value="1"/>
</dbReference>
<feature type="compositionally biased region" description="Acidic residues" evidence="6">
    <location>
        <begin position="294"/>
        <end position="309"/>
    </location>
</feature>
<keyword evidence="2" id="KW-0489">Methyltransferase</keyword>
<feature type="compositionally biased region" description="Basic and acidic residues" evidence="6">
    <location>
        <begin position="32"/>
        <end position="64"/>
    </location>
</feature>
<feature type="domain" description="SAM-dependent MTase TRM10-type" evidence="7">
    <location>
        <begin position="101"/>
        <end position="292"/>
    </location>
</feature>
<keyword evidence="9" id="KW-1185">Reference proteome</keyword>
<dbReference type="Gene3D" id="3.40.1280.30">
    <property type="match status" value="1"/>
</dbReference>
<dbReference type="Proteomes" id="UP000604825">
    <property type="component" value="Unassembled WGS sequence"/>
</dbReference>
<feature type="compositionally biased region" description="Acidic residues" evidence="6">
    <location>
        <begin position="330"/>
        <end position="346"/>
    </location>
</feature>
<feature type="region of interest" description="Disordered" evidence="6">
    <location>
        <begin position="288"/>
        <end position="394"/>
    </location>
</feature>
<dbReference type="InterPro" id="IPR038459">
    <property type="entry name" value="MT_TRM10-typ_sf"/>
</dbReference>
<organism evidence="8 9">
    <name type="scientific">Miscanthus lutarioriparius</name>
    <dbReference type="NCBI Taxonomy" id="422564"/>
    <lineage>
        <taxon>Eukaryota</taxon>
        <taxon>Viridiplantae</taxon>
        <taxon>Streptophyta</taxon>
        <taxon>Embryophyta</taxon>
        <taxon>Tracheophyta</taxon>
        <taxon>Spermatophyta</taxon>
        <taxon>Magnoliopsida</taxon>
        <taxon>Liliopsida</taxon>
        <taxon>Poales</taxon>
        <taxon>Poaceae</taxon>
        <taxon>PACMAD clade</taxon>
        <taxon>Panicoideae</taxon>
        <taxon>Andropogonodae</taxon>
        <taxon>Andropogoneae</taxon>
        <taxon>Saccharinae</taxon>
        <taxon>Miscanthus</taxon>
    </lineage>
</organism>
<reference evidence="8" key="1">
    <citation type="submission" date="2020-10" db="EMBL/GenBank/DDBJ databases">
        <authorList>
            <person name="Han B."/>
            <person name="Lu T."/>
            <person name="Zhao Q."/>
            <person name="Huang X."/>
            <person name="Zhao Y."/>
        </authorList>
    </citation>
    <scope>NUCLEOTIDE SEQUENCE</scope>
</reference>
<dbReference type="PANTHER" id="PTHR13563:SF13">
    <property type="entry name" value="TRNA METHYLTRANSFERASE 10 HOMOLOG A"/>
    <property type="match status" value="1"/>
</dbReference>
<evidence type="ECO:0000256" key="5">
    <source>
        <dbReference type="ARBA" id="ARBA00048434"/>
    </source>
</evidence>
<dbReference type="GO" id="GO:0005634">
    <property type="term" value="C:nucleus"/>
    <property type="evidence" value="ECO:0007669"/>
    <property type="project" value="TreeGrafter"/>
</dbReference>
<evidence type="ECO:0000256" key="4">
    <source>
        <dbReference type="ARBA" id="ARBA00022691"/>
    </source>
</evidence>
<evidence type="ECO:0000256" key="1">
    <source>
        <dbReference type="ARBA" id="ARBA00012797"/>
    </source>
</evidence>
<evidence type="ECO:0000313" key="8">
    <source>
        <dbReference type="EMBL" id="CAD6242590.1"/>
    </source>
</evidence>
<evidence type="ECO:0000256" key="3">
    <source>
        <dbReference type="ARBA" id="ARBA00022679"/>
    </source>
</evidence>
<evidence type="ECO:0000259" key="7">
    <source>
        <dbReference type="PROSITE" id="PS51675"/>
    </source>
</evidence>
<comment type="catalytic activity">
    <reaction evidence="5">
        <text>guanosine(9) in tRNA + S-adenosyl-L-methionine = N(1)-methylguanosine(9) in tRNA + S-adenosyl-L-homocysteine + H(+)</text>
        <dbReference type="Rhea" id="RHEA:43156"/>
        <dbReference type="Rhea" id="RHEA-COMP:10367"/>
        <dbReference type="Rhea" id="RHEA-COMP:10368"/>
        <dbReference type="ChEBI" id="CHEBI:15378"/>
        <dbReference type="ChEBI" id="CHEBI:57856"/>
        <dbReference type="ChEBI" id="CHEBI:59789"/>
        <dbReference type="ChEBI" id="CHEBI:73542"/>
        <dbReference type="ChEBI" id="CHEBI:74269"/>
        <dbReference type="EC" id="2.1.1.221"/>
    </reaction>
</comment>
<protein>
    <recommendedName>
        <fullName evidence="1">tRNA (guanine(9)-N(1))-methyltransferase</fullName>
        <ecNumber evidence="1">2.1.1.221</ecNumber>
    </recommendedName>
</protein>
<sequence>MADDAETEKATVAAEDVGKPPELSKSARKKLQKQERQAERKAARKAAEKERRRADVERRRREWEDALAAAPSDEARAEMVAARRETRRERVGRRAEERGARADRLRRAAEGAGQKVVLDLEFADLMRPNEIHSLTQQIMYCYAVNGRSANPAHLWLTGCSGEMATHLQRIPGYDKWIIEKAARPYIEAFEDRKENLVYLTADAETVLDDLDMSKIYIIGGLVDRNRWKGITLKKSAEHGIQSAKLPIGNYLKMSSSQVLTVNQVFEIMLKFVETRDWKTAFFHVIPQRKRGEAETGDDGDNGSLDDNDGAPEGAADGDLSEEDLNKGFDEEVDDDGDEELEEEETDVSNKRQCVRCENREAGDHSSGAVAEATSDGDATLQAEQAKKSNNVGGD</sequence>
<dbReference type="GO" id="GO:0052905">
    <property type="term" value="F:tRNA (guanosine(9)-N1)-methyltransferase activity"/>
    <property type="evidence" value="ECO:0007669"/>
    <property type="project" value="UniProtKB-EC"/>
</dbReference>
<evidence type="ECO:0000256" key="6">
    <source>
        <dbReference type="SAM" id="MobiDB-lite"/>
    </source>
</evidence>
<keyword evidence="4" id="KW-0949">S-adenosyl-L-methionine</keyword>
<dbReference type="GO" id="GO:0000049">
    <property type="term" value="F:tRNA binding"/>
    <property type="evidence" value="ECO:0007669"/>
    <property type="project" value="TreeGrafter"/>
</dbReference>
<dbReference type="InterPro" id="IPR007356">
    <property type="entry name" value="tRNA_m1G_MeTrfase_euk"/>
</dbReference>
<dbReference type="OrthoDB" id="278300at2759"/>
<dbReference type="EC" id="2.1.1.221" evidence="1"/>
<dbReference type="CDD" id="cd18089">
    <property type="entry name" value="SPOUT_Trm10-like"/>
    <property type="match status" value="1"/>
</dbReference>
<gene>
    <name evidence="8" type="ORF">NCGR_LOCUS28029</name>
</gene>
<name>A0A811PGN9_9POAL</name>
<dbReference type="FunFam" id="3.40.1280.30:FF:000005">
    <property type="entry name" value="tRNA methyltransferase 10 A"/>
    <property type="match status" value="1"/>
</dbReference>
<evidence type="ECO:0000313" key="9">
    <source>
        <dbReference type="Proteomes" id="UP000604825"/>
    </source>
</evidence>